<dbReference type="InterPro" id="IPR031350">
    <property type="entry name" value="Goodbye_dom"/>
</dbReference>
<keyword evidence="1" id="KW-0677">Repeat</keyword>
<keyword evidence="2" id="KW-0802">TPR repeat</keyword>
<dbReference type="Gene3D" id="1.25.40.10">
    <property type="entry name" value="Tetratricopeptide repeat domain"/>
    <property type="match status" value="1"/>
</dbReference>
<dbReference type="InterPro" id="IPR056884">
    <property type="entry name" value="NPHP3-like_N"/>
</dbReference>
<feature type="domain" description="Fungal STAND N-terminal Goodbye" evidence="4">
    <location>
        <begin position="12"/>
        <end position="131"/>
    </location>
</feature>
<dbReference type="VEuPathDB" id="FungiDB:JI435_078730"/>
<feature type="region of interest" description="Disordered" evidence="3">
    <location>
        <begin position="357"/>
        <end position="379"/>
    </location>
</feature>
<evidence type="ECO:0000256" key="2">
    <source>
        <dbReference type="PROSITE-ProRule" id="PRU00339"/>
    </source>
</evidence>
<proteinExistence type="predicted"/>
<dbReference type="Gene3D" id="3.40.50.300">
    <property type="entry name" value="P-loop containing nucleotide triphosphate hydrolases"/>
    <property type="match status" value="1"/>
</dbReference>
<sequence>MSTSNFDLQAEWREACLEFIRATGINLDVKSPTASQIAAKLDELNEAKDIESQSKIEKAKRAVGNTMRAIQTIGTLLAQGAQMSGFGGPANVTMNCVSFFIEAGFAYQKIAADIGVLFDEICPIMERAELYIKERRVLGPEMELTAHRMLIAVVKTCQYCIGVLGREKGSKRAKAKQVLHATLFKGEETVQAQINTLATLVDREQKMADAVTVTTVKNLDANVNVVIADVKTVGAGVSLMNENLAKTLAGTAEEKMKQEIRNKLGVDVSVVRALQSQYRTRRERLKGGTCAWLKDSLDYTLWSDHQKTSEPVLILSGNEGSGKSYVMTSVLQALERRYPQGRDDSTRISVAHFSFTRNAPSNQDSQTSESPPKNAKAAPSVKEMLRTWACQIMENDTFYRKDVHKVLNDNPDFDPLDHLVQKLFLDRLPNGAVFYLVLDETHEMDEDGCSEISSLLHILSKTSADLNSLRIMMTANPSLQRKLEACAPSSTVVIQLEDHNQLDIQKYVESKAGMLACFQTMSKEVQELKTWVVTELPKAVDKNFRLAERKLEEINSCQDVGSVRQIIEEIKKEGAKLFDSIDKELRLCNTRLNTKQVRNVNALLLWVIYATWDLQVYELESILYVQEQHKPFQPLAKELKEQYSTFFSIEGSDDDRYATVKLKSNDYAEYFKSASKQRKVTDLSLDQPLSKGQIQVVQHFVQKLCEQDLYDKLGLAEFFDQKLSKSDVSIALDCDNAQARIVLCCLQSLAGGLGDEAESLRAYTRNNLTEHLKQVDLDNADPSIKAQMGPLIVKIFTNEQAVQSSNKYYWSSWAYNDPGLNEIARLLKSSAVIKDVIRDDKVGATWIANVVRSGNPDVELLRSQCQAMAKAWEKAESPRDINGAFTWWFGFYNKIEHMGNSADRLKEPPQSFDNIFPDVINHIYETEISPFLNSTEAMSSRRLRSLGFTFLKCKHVAEAIRWLKNALTVDPDDLLAHNALADAYAIDIRAQSIFPDWNKALYHKEIVIEQLKAEKRLYSDTEPNASRKSADTKKAAWLRELERYEESRTILYNLLEESPEDDKVRLELVRTLCNCKKFNEVVDLLHTMKKEVVETTNISATSRFLRFHAFDNTCHALLVSAFRQEDRFEDVQNYYRLAIKDCASEDRTGQWQTYCLTNYLASILFKFGEGTKDREEAITLWEKVIKERKDSMGQSIIQLCEAYLAQALKAGPGSLIADAMLAKIEAFLSTTGNENEENDVSQSSVRALLARYYRAIDDTMKTQETLRPDMELALKLLFDNDDENDWQGYRKLADALMDFGAFEESQAAWSLIQPTQGISHLLQCSSPTEPVTQFASLLAIGTTGDSTNAPSTPLENETALPARPTLNRANTTMSPMGPLHYHCDGLCGTYWTYSDDFYICCECIDVQFNEDCLRKLQAGQLEHEVCDPGHKFLHVPPWTIANAELARDGKVLVGESVKDIKLWLGEIKQAWNLDFIDATA</sequence>
<dbReference type="Pfam" id="PF17109">
    <property type="entry name" value="Goodbye"/>
    <property type="match status" value="1"/>
</dbReference>
<feature type="domain" description="Nephrocystin 3-like N-terminal" evidence="5">
    <location>
        <begin position="288"/>
        <end position="474"/>
    </location>
</feature>
<evidence type="ECO:0000259" key="4">
    <source>
        <dbReference type="Pfam" id="PF17109"/>
    </source>
</evidence>
<reference evidence="7" key="1">
    <citation type="journal article" date="2021" name="BMC Genomics">
        <title>Chromosome-level genome assembly and manually-curated proteome of model necrotroph Parastagonospora nodorum Sn15 reveals a genome-wide trove of candidate effector homologs, and redundancy of virulence-related functions within an accessory chromosome.</title>
        <authorList>
            <person name="Bertazzoni S."/>
            <person name="Jones D.A.B."/>
            <person name="Phan H.T."/>
            <person name="Tan K.-C."/>
            <person name="Hane J.K."/>
        </authorList>
    </citation>
    <scope>NUCLEOTIDE SEQUENCE [LARGE SCALE GENOMIC DNA]</scope>
    <source>
        <strain evidence="7">SN15 / ATCC MYA-4574 / FGSC 10173)</strain>
    </source>
</reference>
<dbReference type="InterPro" id="IPR011990">
    <property type="entry name" value="TPR-like_helical_dom_sf"/>
</dbReference>
<dbReference type="PANTHER" id="PTHR10039">
    <property type="entry name" value="AMELOGENIN"/>
    <property type="match status" value="1"/>
</dbReference>
<accession>A0A7U2EU22</accession>
<feature type="repeat" description="TPR" evidence="2">
    <location>
        <begin position="940"/>
        <end position="973"/>
    </location>
</feature>
<protein>
    <recommendedName>
        <fullName evidence="8">Fungal STAND N-terminal Goodbye domain-containing protein</fullName>
    </recommendedName>
</protein>
<dbReference type="SUPFAM" id="SSF48452">
    <property type="entry name" value="TPR-like"/>
    <property type="match status" value="1"/>
</dbReference>
<evidence type="ECO:0000259" key="5">
    <source>
        <dbReference type="Pfam" id="PF24883"/>
    </source>
</evidence>
<dbReference type="OrthoDB" id="2913095at2759"/>
<name>A0A7U2EU22_PHANO</name>
<dbReference type="SUPFAM" id="SSF52540">
    <property type="entry name" value="P-loop containing nucleoside triphosphate hydrolases"/>
    <property type="match status" value="1"/>
</dbReference>
<dbReference type="EMBL" id="CP069024">
    <property type="protein sequence ID" value="QRC93083.1"/>
    <property type="molecule type" value="Genomic_DNA"/>
</dbReference>
<keyword evidence="7" id="KW-1185">Reference proteome</keyword>
<evidence type="ECO:0000313" key="7">
    <source>
        <dbReference type="Proteomes" id="UP000663193"/>
    </source>
</evidence>
<dbReference type="Pfam" id="PF24883">
    <property type="entry name" value="NPHP3_N"/>
    <property type="match status" value="1"/>
</dbReference>
<dbReference type="PANTHER" id="PTHR10039:SF17">
    <property type="entry name" value="FUNGAL STAND N-TERMINAL GOODBYE DOMAIN-CONTAINING PROTEIN-RELATED"/>
    <property type="match status" value="1"/>
</dbReference>
<evidence type="ECO:0008006" key="8">
    <source>
        <dbReference type="Google" id="ProtNLM"/>
    </source>
</evidence>
<gene>
    <name evidence="6" type="ORF">JI435_078730</name>
</gene>
<dbReference type="InterPro" id="IPR019734">
    <property type="entry name" value="TPR_rpt"/>
</dbReference>
<feature type="compositionally biased region" description="Polar residues" evidence="3">
    <location>
        <begin position="357"/>
        <end position="371"/>
    </location>
</feature>
<evidence type="ECO:0000313" key="6">
    <source>
        <dbReference type="EMBL" id="QRC93083.1"/>
    </source>
</evidence>
<dbReference type="PROSITE" id="PS50005">
    <property type="entry name" value="TPR"/>
    <property type="match status" value="1"/>
</dbReference>
<evidence type="ECO:0000256" key="3">
    <source>
        <dbReference type="SAM" id="MobiDB-lite"/>
    </source>
</evidence>
<evidence type="ECO:0000256" key="1">
    <source>
        <dbReference type="ARBA" id="ARBA00022737"/>
    </source>
</evidence>
<organism evidence="6 7">
    <name type="scientific">Phaeosphaeria nodorum (strain SN15 / ATCC MYA-4574 / FGSC 10173)</name>
    <name type="common">Glume blotch fungus</name>
    <name type="synonym">Parastagonospora nodorum</name>
    <dbReference type="NCBI Taxonomy" id="321614"/>
    <lineage>
        <taxon>Eukaryota</taxon>
        <taxon>Fungi</taxon>
        <taxon>Dikarya</taxon>
        <taxon>Ascomycota</taxon>
        <taxon>Pezizomycotina</taxon>
        <taxon>Dothideomycetes</taxon>
        <taxon>Pleosporomycetidae</taxon>
        <taxon>Pleosporales</taxon>
        <taxon>Pleosporineae</taxon>
        <taxon>Phaeosphaeriaceae</taxon>
        <taxon>Parastagonospora</taxon>
    </lineage>
</organism>
<dbReference type="InterPro" id="IPR027417">
    <property type="entry name" value="P-loop_NTPase"/>
</dbReference>
<dbReference type="Proteomes" id="UP000663193">
    <property type="component" value="Chromosome 2"/>
</dbReference>